<evidence type="ECO:0000256" key="1">
    <source>
        <dbReference type="ARBA" id="ARBA00004442"/>
    </source>
</evidence>
<feature type="domain" description="RagB/SusD" evidence="6">
    <location>
        <begin position="287"/>
        <end position="579"/>
    </location>
</feature>
<evidence type="ECO:0000256" key="2">
    <source>
        <dbReference type="ARBA" id="ARBA00006275"/>
    </source>
</evidence>
<accession>A0ABZ2YZ49</accession>
<dbReference type="InterPro" id="IPR012944">
    <property type="entry name" value="SusD_RagB_dom"/>
</dbReference>
<keyword evidence="5" id="KW-0998">Cell outer membrane</keyword>
<dbReference type="InterPro" id="IPR033985">
    <property type="entry name" value="SusD-like_N"/>
</dbReference>
<evidence type="ECO:0000313" key="9">
    <source>
        <dbReference type="Proteomes" id="UP001449657"/>
    </source>
</evidence>
<evidence type="ECO:0000259" key="7">
    <source>
        <dbReference type="Pfam" id="PF14322"/>
    </source>
</evidence>
<dbReference type="EMBL" id="CP150096">
    <property type="protein sequence ID" value="WZN44332.1"/>
    <property type="molecule type" value="Genomic_DNA"/>
</dbReference>
<evidence type="ECO:0000256" key="5">
    <source>
        <dbReference type="ARBA" id="ARBA00023237"/>
    </source>
</evidence>
<feature type="domain" description="SusD-like N-terminal" evidence="7">
    <location>
        <begin position="71"/>
        <end position="205"/>
    </location>
</feature>
<evidence type="ECO:0000313" key="8">
    <source>
        <dbReference type="EMBL" id="WZN44332.1"/>
    </source>
</evidence>
<reference evidence="8 9" key="1">
    <citation type="submission" date="2024-03" db="EMBL/GenBank/DDBJ databases">
        <title>Chitinophaga caseinilytica sp. nov., a casein hydrolysing bacterium isolated from forest soil.</title>
        <authorList>
            <person name="Lee D.S."/>
            <person name="Han D.M."/>
            <person name="Baek J.H."/>
            <person name="Choi D.G."/>
            <person name="Jeon J.H."/>
            <person name="Jeon C.O."/>
        </authorList>
    </citation>
    <scope>NUCLEOTIDE SEQUENCE [LARGE SCALE GENOMIC DNA]</scope>
    <source>
        <strain evidence="8 9">KACC 19118</strain>
    </source>
</reference>
<dbReference type="Gene3D" id="1.25.40.390">
    <property type="match status" value="1"/>
</dbReference>
<organism evidence="8 9">
    <name type="scientific">Chitinophaga caseinilytica</name>
    <dbReference type="NCBI Taxonomy" id="2267521"/>
    <lineage>
        <taxon>Bacteria</taxon>
        <taxon>Pseudomonadati</taxon>
        <taxon>Bacteroidota</taxon>
        <taxon>Chitinophagia</taxon>
        <taxon>Chitinophagales</taxon>
        <taxon>Chitinophagaceae</taxon>
        <taxon>Chitinophaga</taxon>
    </lineage>
</organism>
<dbReference type="Pfam" id="PF07980">
    <property type="entry name" value="SusD_RagB"/>
    <property type="match status" value="1"/>
</dbReference>
<keyword evidence="9" id="KW-1185">Reference proteome</keyword>
<evidence type="ECO:0000256" key="4">
    <source>
        <dbReference type="ARBA" id="ARBA00023136"/>
    </source>
</evidence>
<dbReference type="InterPro" id="IPR011990">
    <property type="entry name" value="TPR-like_helical_dom_sf"/>
</dbReference>
<dbReference type="Proteomes" id="UP001449657">
    <property type="component" value="Chromosome"/>
</dbReference>
<name>A0ABZ2YZ49_9BACT</name>
<sequence>MKKQLSIFAIAAAGLFSSCSKFLDRQPLSQVAPDQYFNNDNEQKFYLNSFYSAFPSAEGVYNEDIDNVVKQSLSDQVTGRRTVPLTGGNWTWTELRKINYYLDNYNRVMPQVQVNRFAAVAKFFRAYFYFDKVQRFGDVPWYTNAIDYQDKESLTKPRSPRKVVVDSIIADLDFAIANMDVATFPQSTEMVSKYTAMALLSRVCLFEGTWKKYRNEAGWEALLEKSVAASQQLMSTGLYKIYKSTPSKAYLELFASIAPNKDEIILARTFSNELSVWHNVNYYTITSSYGKPGLDKELVNSYLMADGSRFTDIPRYDTITFYGETQNRDPRLAQTIRTPGYSRIGTNNPLVPDFGASVTGYQLIKFVTDMSFDSYNRSINSMPIFRYAEVLLNFAEAKAELGTLTQADINASIGLLRERVAMPNLDLVAANGNVDPYMAAQYPAVTGANKGVILEIRRERRIELVMESHRWNDLMRWKSGQSVVRQFKGMYFPGAGQYDLDRDGKIDVYIYTGNKPDPAVAGVQYFKLGKDIELENNAGNVLINRTTTKTFQENRDYLQPIPIQERQLTNKVLTQNPNWNDGL</sequence>
<proteinExistence type="inferred from homology"/>
<keyword evidence="3" id="KW-0732">Signal</keyword>
<gene>
    <name evidence="8" type="ORF">WJU22_15655</name>
</gene>
<dbReference type="RefSeq" id="WP_341839120.1">
    <property type="nucleotide sequence ID" value="NZ_CP149792.1"/>
</dbReference>
<comment type="subcellular location">
    <subcellularLocation>
        <location evidence="1">Cell outer membrane</location>
    </subcellularLocation>
</comment>
<protein>
    <submittedName>
        <fullName evidence="8">RagB/SusD family nutrient uptake outer membrane protein</fullName>
    </submittedName>
</protein>
<evidence type="ECO:0000256" key="3">
    <source>
        <dbReference type="ARBA" id="ARBA00022729"/>
    </source>
</evidence>
<dbReference type="SUPFAM" id="SSF48452">
    <property type="entry name" value="TPR-like"/>
    <property type="match status" value="1"/>
</dbReference>
<dbReference type="PROSITE" id="PS51257">
    <property type="entry name" value="PROKAR_LIPOPROTEIN"/>
    <property type="match status" value="1"/>
</dbReference>
<comment type="similarity">
    <text evidence="2">Belongs to the SusD family.</text>
</comment>
<dbReference type="Pfam" id="PF14322">
    <property type="entry name" value="SusD-like_3"/>
    <property type="match status" value="1"/>
</dbReference>
<keyword evidence="4" id="KW-0472">Membrane</keyword>
<evidence type="ECO:0000259" key="6">
    <source>
        <dbReference type="Pfam" id="PF07980"/>
    </source>
</evidence>